<protein>
    <submittedName>
        <fullName evidence="1">Zinc finger, CCHC-type</fullName>
    </submittedName>
</protein>
<reference evidence="1" key="1">
    <citation type="journal article" date="2019" name="Sci. Rep.">
        <title>Draft genome of Tanacetum cinerariifolium, the natural source of mosquito coil.</title>
        <authorList>
            <person name="Yamashiro T."/>
            <person name="Shiraishi A."/>
            <person name="Satake H."/>
            <person name="Nakayama K."/>
        </authorList>
    </citation>
    <scope>NUCLEOTIDE SEQUENCE</scope>
</reference>
<organism evidence="1">
    <name type="scientific">Tanacetum cinerariifolium</name>
    <name type="common">Dalmatian daisy</name>
    <name type="synonym">Chrysanthemum cinerariifolium</name>
    <dbReference type="NCBI Taxonomy" id="118510"/>
    <lineage>
        <taxon>Eukaryota</taxon>
        <taxon>Viridiplantae</taxon>
        <taxon>Streptophyta</taxon>
        <taxon>Embryophyta</taxon>
        <taxon>Tracheophyta</taxon>
        <taxon>Spermatophyta</taxon>
        <taxon>Magnoliopsida</taxon>
        <taxon>eudicotyledons</taxon>
        <taxon>Gunneridae</taxon>
        <taxon>Pentapetalae</taxon>
        <taxon>asterids</taxon>
        <taxon>campanulids</taxon>
        <taxon>Asterales</taxon>
        <taxon>Asteraceae</taxon>
        <taxon>Asteroideae</taxon>
        <taxon>Anthemideae</taxon>
        <taxon>Anthemidinae</taxon>
        <taxon>Tanacetum</taxon>
    </lineage>
</organism>
<accession>A0A699I4Y4</accession>
<proteinExistence type="predicted"/>
<name>A0A699I4Y4_TANCI</name>
<evidence type="ECO:0000313" key="1">
    <source>
        <dbReference type="EMBL" id="GEZ28930.1"/>
    </source>
</evidence>
<dbReference type="AlphaFoldDB" id="A0A699I4Y4"/>
<comment type="caution">
    <text evidence="1">The sequence shown here is derived from an EMBL/GenBank/DDBJ whole genome shotgun (WGS) entry which is preliminary data.</text>
</comment>
<dbReference type="EMBL" id="BKCJ010261519">
    <property type="protein sequence ID" value="GEZ28930.1"/>
    <property type="molecule type" value="Genomic_DNA"/>
</dbReference>
<gene>
    <name evidence="1" type="ORF">Tci_500903</name>
</gene>
<sequence length="198" mass="22537">MLAPSGEGLIIYQAYGNLYAMTALGWHLEKIHVTCAHLEKKQTRLRTYTKIMKIILTESGDGVTSIKRRNNTCVLAYVPPGCKPKGCKWIFKRKMKMDETIEKFKTRLVIQGLREKLGINYFDTYAPQMDVKTIFLNDELDVGVYMNQPHGCIMPENENKVHLTKKFVSSKFSTKDMGDDDVILGIKIEHESNGISTS</sequence>